<evidence type="ECO:0000256" key="1">
    <source>
        <dbReference type="ARBA" id="ARBA00023015"/>
    </source>
</evidence>
<keyword evidence="3" id="KW-0804">Transcription</keyword>
<dbReference type="InterPro" id="IPR008920">
    <property type="entry name" value="TF_FadR/GntR_C"/>
</dbReference>
<dbReference type="PANTHER" id="PTHR43537:SF5">
    <property type="entry name" value="UXU OPERON TRANSCRIPTIONAL REGULATOR"/>
    <property type="match status" value="1"/>
</dbReference>
<evidence type="ECO:0000313" key="4">
    <source>
        <dbReference type="EMBL" id="AJI23605.1"/>
    </source>
</evidence>
<dbReference type="InterPro" id="IPR000524">
    <property type="entry name" value="Tscrpt_reg_HTH_GntR"/>
</dbReference>
<dbReference type="SMART" id="SM00895">
    <property type="entry name" value="FCD"/>
    <property type="match status" value="1"/>
</dbReference>
<proteinExistence type="predicted"/>
<dbReference type="EMBL" id="CP009920">
    <property type="protein sequence ID" value="AJI23605.1"/>
    <property type="molecule type" value="Genomic_DNA"/>
</dbReference>
<dbReference type="HOGENOM" id="CLU_017584_9_1_9"/>
<dbReference type="GO" id="GO:0003700">
    <property type="term" value="F:DNA-binding transcription factor activity"/>
    <property type="evidence" value="ECO:0007669"/>
    <property type="project" value="InterPro"/>
</dbReference>
<gene>
    <name evidence="4" type="primary">lutR</name>
    <name evidence="4" type="ORF">BG04_3536</name>
</gene>
<dbReference type="InterPro" id="IPR036390">
    <property type="entry name" value="WH_DNA-bd_sf"/>
</dbReference>
<protein>
    <submittedName>
        <fullName evidence="4">HTH-type transcriptional regulator lutR</fullName>
    </submittedName>
</protein>
<evidence type="ECO:0000313" key="5">
    <source>
        <dbReference type="Proteomes" id="UP000031829"/>
    </source>
</evidence>
<dbReference type="InterPro" id="IPR036388">
    <property type="entry name" value="WH-like_DNA-bd_sf"/>
</dbReference>
<dbReference type="CDD" id="cd07377">
    <property type="entry name" value="WHTH_GntR"/>
    <property type="match status" value="1"/>
</dbReference>
<dbReference type="SUPFAM" id="SSF48008">
    <property type="entry name" value="GntR ligand-binding domain-like"/>
    <property type="match status" value="1"/>
</dbReference>
<accession>A0A0B6AFD7</accession>
<organism evidence="4 5">
    <name type="scientific">Priestia megaterium (strain ATCC 14581 / DSM 32 / CCUG 1817 / JCM 2506 / NBRC 15308 / NCIMB 9376 / NCTC 10342 / NRRL B-14308 / VKM B-512 / Ford 19)</name>
    <name type="common">Bacillus megaterium</name>
    <dbReference type="NCBI Taxonomy" id="1348623"/>
    <lineage>
        <taxon>Bacteria</taxon>
        <taxon>Bacillati</taxon>
        <taxon>Bacillota</taxon>
        <taxon>Bacilli</taxon>
        <taxon>Bacillales</taxon>
        <taxon>Bacillaceae</taxon>
        <taxon>Priestia</taxon>
    </lineage>
</organism>
<dbReference type="Pfam" id="PF00392">
    <property type="entry name" value="GntR"/>
    <property type="match status" value="1"/>
</dbReference>
<dbReference type="GO" id="GO:0003677">
    <property type="term" value="F:DNA binding"/>
    <property type="evidence" value="ECO:0007669"/>
    <property type="project" value="UniProtKB-KW"/>
</dbReference>
<dbReference type="GeneID" id="93641593"/>
<dbReference type="SUPFAM" id="SSF46785">
    <property type="entry name" value="Winged helix' DNA-binding domain"/>
    <property type="match status" value="1"/>
</dbReference>
<dbReference type="Proteomes" id="UP000031829">
    <property type="component" value="Chromosome"/>
</dbReference>
<dbReference type="InterPro" id="IPR011711">
    <property type="entry name" value="GntR_C"/>
</dbReference>
<dbReference type="PRINTS" id="PR00035">
    <property type="entry name" value="HTHGNTR"/>
</dbReference>
<dbReference type="Gene3D" id="1.10.10.10">
    <property type="entry name" value="Winged helix-like DNA-binding domain superfamily/Winged helix DNA-binding domain"/>
    <property type="match status" value="1"/>
</dbReference>
<keyword evidence="1" id="KW-0805">Transcription regulation</keyword>
<evidence type="ECO:0000256" key="2">
    <source>
        <dbReference type="ARBA" id="ARBA00023125"/>
    </source>
</evidence>
<dbReference type="PANTHER" id="PTHR43537">
    <property type="entry name" value="TRANSCRIPTIONAL REGULATOR, GNTR FAMILY"/>
    <property type="match status" value="1"/>
</dbReference>
<reference evidence="4 5" key="1">
    <citation type="journal article" date="2015" name="Genome Announc.">
        <title>Complete genome sequences for 35 biothreat assay-relevant bacillus species.</title>
        <authorList>
            <person name="Johnson S.L."/>
            <person name="Daligault H.E."/>
            <person name="Davenport K.W."/>
            <person name="Jaissle J."/>
            <person name="Frey K.G."/>
            <person name="Ladner J.T."/>
            <person name="Broomall S.M."/>
            <person name="Bishop-Lilly K.A."/>
            <person name="Bruce D.C."/>
            <person name="Gibbons H.S."/>
            <person name="Coyne S.R."/>
            <person name="Lo C.C."/>
            <person name="Meincke L."/>
            <person name="Munk A.C."/>
            <person name="Koroleva G.I."/>
            <person name="Rosenzweig C.N."/>
            <person name="Palacios G.F."/>
            <person name="Redden C.L."/>
            <person name="Minogue T.D."/>
            <person name="Chain P.S."/>
        </authorList>
    </citation>
    <scope>NUCLEOTIDE SEQUENCE [LARGE SCALE GENOMIC DNA]</scope>
    <source>
        <strain evidence="5">ATCC 14581 / DSM 32 / JCM 2506 / NBRC 15308 / NCIMB 9376 / NCTC 10342 / NRRL B-14308 / VKM B-512</strain>
    </source>
</reference>
<keyword evidence="2" id="KW-0238">DNA-binding</keyword>
<name>A0A0B6AFD7_PRIM2</name>
<dbReference type="SMART" id="SM00345">
    <property type="entry name" value="HTH_GNTR"/>
    <property type="match status" value="1"/>
</dbReference>
<dbReference type="RefSeq" id="WP_034653575.1">
    <property type="nucleotide sequence ID" value="NZ_BCVB01000003.1"/>
</dbReference>
<sequence length="239" mass="27392">MEYKRIKPKKIYEEVAETLLENIKEGSLKPGDRLDSVQQLAENFQVGRSAIREALSALRAMGLLEMKQGEGTFVREFNSDMLSLPVTSAVLMNKNDIEYLLEVRKVLEIGAVRAAAQKRTDADLKQLSDSLEQMKGAFGNEELGEKADFAFHLAIAKASQNPLLVKLMNNVSEMMIETMKETRRIWLYAEEKTAERIYKEHQQIYEAILSQHAEDAQHFMMSHLDNVEHVLMKYIPEEK</sequence>
<dbReference type="Gene3D" id="1.20.120.530">
    <property type="entry name" value="GntR ligand-binding domain-like"/>
    <property type="match status" value="1"/>
</dbReference>
<dbReference type="PROSITE" id="PS50949">
    <property type="entry name" value="HTH_GNTR"/>
    <property type="match status" value="1"/>
</dbReference>
<dbReference type="KEGG" id="bmeg:BG04_3536"/>
<dbReference type="Pfam" id="PF07729">
    <property type="entry name" value="FCD"/>
    <property type="match status" value="1"/>
</dbReference>
<evidence type="ECO:0000256" key="3">
    <source>
        <dbReference type="ARBA" id="ARBA00023163"/>
    </source>
</evidence>
<dbReference type="AlphaFoldDB" id="A0A0B6AFD7"/>